<dbReference type="Pfam" id="PF00120">
    <property type="entry name" value="Gln-synt_C"/>
    <property type="match status" value="1"/>
</dbReference>
<gene>
    <name evidence="9" type="ORF">SYYSPA8_31320</name>
</gene>
<organism evidence="9 10">
    <name type="scientific">Streptomyces yaizuensis</name>
    <dbReference type="NCBI Taxonomy" id="2989713"/>
    <lineage>
        <taxon>Bacteria</taxon>
        <taxon>Bacillati</taxon>
        <taxon>Actinomycetota</taxon>
        <taxon>Actinomycetes</taxon>
        <taxon>Kitasatosporales</taxon>
        <taxon>Streptomycetaceae</taxon>
        <taxon>Streptomyces</taxon>
    </lineage>
</organism>
<evidence type="ECO:0000256" key="6">
    <source>
        <dbReference type="RuleBase" id="RU000384"/>
    </source>
</evidence>
<evidence type="ECO:0000256" key="5">
    <source>
        <dbReference type="PROSITE-ProRule" id="PRU01331"/>
    </source>
</evidence>
<reference evidence="9 10" key="1">
    <citation type="submission" date="2022-10" db="EMBL/GenBank/DDBJ databases">
        <title>Draft genome sequence of Streptomyces sp. YSPA8.</title>
        <authorList>
            <person name="Moriuchi R."/>
            <person name="Dohra H."/>
            <person name="Yamamura H."/>
            <person name="Kodani S."/>
        </authorList>
    </citation>
    <scope>NUCLEOTIDE SEQUENCE [LARGE SCALE GENOMIC DNA]</scope>
    <source>
        <strain evidence="9 10">YSPA8</strain>
    </source>
</reference>
<dbReference type="SMART" id="SM01230">
    <property type="entry name" value="Gln-synt_C"/>
    <property type="match status" value="1"/>
</dbReference>
<dbReference type="PANTHER" id="PTHR43785">
    <property type="entry name" value="GAMMA-GLUTAMYLPUTRESCINE SYNTHETASE"/>
    <property type="match status" value="1"/>
</dbReference>
<evidence type="ECO:0000256" key="7">
    <source>
        <dbReference type="SAM" id="MobiDB-lite"/>
    </source>
</evidence>
<evidence type="ECO:0000259" key="8">
    <source>
        <dbReference type="PROSITE" id="PS51987"/>
    </source>
</evidence>
<dbReference type="PROSITE" id="PS00181">
    <property type="entry name" value="GLNA_ATP"/>
    <property type="match status" value="1"/>
</dbReference>
<name>A0ABQ5P8G7_9ACTN</name>
<comment type="similarity">
    <text evidence="2 5 6">Belongs to the glutamine synthetase family.</text>
</comment>
<comment type="cofactor">
    <cofactor evidence="1">
        <name>Mg(2+)</name>
        <dbReference type="ChEBI" id="CHEBI:18420"/>
    </cofactor>
</comment>
<dbReference type="Gene3D" id="3.10.20.70">
    <property type="entry name" value="Glutamine synthetase, N-terminal domain"/>
    <property type="match status" value="1"/>
</dbReference>
<evidence type="ECO:0000313" key="10">
    <source>
        <dbReference type="Proteomes" id="UP001291653"/>
    </source>
</evidence>
<dbReference type="SUPFAM" id="SSF55931">
    <property type="entry name" value="Glutamine synthetase/guanido kinase"/>
    <property type="match status" value="1"/>
</dbReference>
<evidence type="ECO:0000256" key="2">
    <source>
        <dbReference type="ARBA" id="ARBA00009897"/>
    </source>
</evidence>
<dbReference type="Proteomes" id="UP001291653">
    <property type="component" value="Unassembled WGS sequence"/>
</dbReference>
<dbReference type="EMBL" id="BSBI01000016">
    <property type="protein sequence ID" value="GLF98883.1"/>
    <property type="molecule type" value="Genomic_DNA"/>
</dbReference>
<accession>A0ABQ5P8G7</accession>
<dbReference type="InterPro" id="IPR027303">
    <property type="entry name" value="Gln_synth_gly_rich_site"/>
</dbReference>
<dbReference type="PANTHER" id="PTHR43785:SF12">
    <property type="entry name" value="TYPE-1 GLUTAMINE SYNTHETASE 2"/>
    <property type="match status" value="1"/>
</dbReference>
<comment type="caution">
    <text evidence="9">The sequence shown here is derived from an EMBL/GenBank/DDBJ whole genome shotgun (WGS) entry which is preliminary data.</text>
</comment>
<sequence length="459" mass="48146">MSHRPSSPAGGPPPGRLHALADDLTARGADLVRVLWSDLHGIARGKEIPVAELHRFDGPGLSFCQAVMVTDLAGIPLELPESSGGGWADAHARIDPDTLAVAAHAPGTALLLADVTDSSPDHAPLPLDPRGLLRRQTERLAARGLHPVAGPELEFYLLAPDPAAPLGWRRYSAYDTAGYTVGAAHDPDRLLSLLIRECHALGLGVLGGNQEFSGGQFEINHTHGPALRAADRAFLFKYTVKEIAAARGLRATFAGKPFADAAGSGQHVHLSLVDDAGANLFADPAADGGLRDLARSFLAGVLFHAPALSALLNPTVNAYKRLADPGALAPATADWGFDDRTAYARIPPERGDGTRIEIRGGDGAANPYLVIGALLAAGLDGVDRGLTPPPPLAPGERGGGPPLPGTLRDALDALDGDPVLSTALGPRFTEVFTAMKRAELARFERAVTDWEFHEYTGML</sequence>
<keyword evidence="3" id="KW-0436">Ligase</keyword>
<protein>
    <submittedName>
        <fullName evidence="9">Glutamine synthetase family protein</fullName>
    </submittedName>
</protein>
<evidence type="ECO:0000313" key="9">
    <source>
        <dbReference type="EMBL" id="GLF98883.1"/>
    </source>
</evidence>
<feature type="domain" description="GS catalytic" evidence="8">
    <location>
        <begin position="129"/>
        <end position="459"/>
    </location>
</feature>
<feature type="region of interest" description="Disordered" evidence="7">
    <location>
        <begin position="385"/>
        <end position="405"/>
    </location>
</feature>
<dbReference type="SUPFAM" id="SSF54368">
    <property type="entry name" value="Glutamine synthetase, N-terminal domain"/>
    <property type="match status" value="1"/>
</dbReference>
<dbReference type="PROSITE" id="PS51987">
    <property type="entry name" value="GS_CATALYTIC"/>
    <property type="match status" value="1"/>
</dbReference>
<dbReference type="InterPro" id="IPR014746">
    <property type="entry name" value="Gln_synth/guanido_kin_cat_dom"/>
</dbReference>
<proteinExistence type="inferred from homology"/>
<evidence type="ECO:0000256" key="4">
    <source>
        <dbReference type="ARBA" id="ARBA00022842"/>
    </source>
</evidence>
<keyword evidence="4" id="KW-0460">Magnesium</keyword>
<dbReference type="Gene3D" id="3.30.590.10">
    <property type="entry name" value="Glutamine synthetase/guanido kinase, catalytic domain"/>
    <property type="match status" value="1"/>
</dbReference>
<keyword evidence="10" id="KW-1185">Reference proteome</keyword>
<evidence type="ECO:0000256" key="1">
    <source>
        <dbReference type="ARBA" id="ARBA00001946"/>
    </source>
</evidence>
<dbReference type="InterPro" id="IPR008146">
    <property type="entry name" value="Gln_synth_cat_dom"/>
</dbReference>
<dbReference type="InterPro" id="IPR036651">
    <property type="entry name" value="Gln_synt_N_sf"/>
</dbReference>
<evidence type="ECO:0000256" key="3">
    <source>
        <dbReference type="ARBA" id="ARBA00022598"/>
    </source>
</evidence>
<dbReference type="RefSeq" id="WP_323450849.1">
    <property type="nucleotide sequence ID" value="NZ_BSBI01000016.1"/>
</dbReference>